<evidence type="ECO:0000256" key="1">
    <source>
        <dbReference type="ARBA" id="ARBA00023159"/>
    </source>
</evidence>
<dbReference type="Gene3D" id="3.40.10.10">
    <property type="entry name" value="DNA Methylphosphotriester Repair Domain"/>
    <property type="match status" value="1"/>
</dbReference>
<dbReference type="GO" id="GO:0006355">
    <property type="term" value="P:regulation of DNA-templated transcription"/>
    <property type="evidence" value="ECO:0007669"/>
    <property type="project" value="InterPro"/>
</dbReference>
<dbReference type="Pfam" id="PF02805">
    <property type="entry name" value="Ada_Zn_binding"/>
    <property type="match status" value="1"/>
</dbReference>
<dbReference type="AlphaFoldDB" id="W0GMS5"/>
<dbReference type="GO" id="GO:0008168">
    <property type="term" value="F:methyltransferase activity"/>
    <property type="evidence" value="ECO:0007669"/>
    <property type="project" value="InterPro"/>
</dbReference>
<dbReference type="GO" id="GO:0006281">
    <property type="term" value="P:DNA repair"/>
    <property type="evidence" value="ECO:0007669"/>
    <property type="project" value="InterPro"/>
</dbReference>
<gene>
    <name evidence="3" type="ORF">P344_07040</name>
</gene>
<dbReference type="Gene3D" id="1.10.10.60">
    <property type="entry name" value="Homeodomain-like"/>
    <property type="match status" value="1"/>
</dbReference>
<reference evidence="3 4" key="1">
    <citation type="submission" date="2013-09" db="EMBL/GenBank/DDBJ databases">
        <title>Complete genome sequence of Spiroplasma mirum suckling mouse cataract agent.</title>
        <authorList>
            <person name="Landry C.A."/>
            <person name="Bastian F.O."/>
            <person name="Thune R.L."/>
        </authorList>
    </citation>
    <scope>NUCLEOTIDE SEQUENCE [LARGE SCALE GENOMIC DNA]</scope>
    <source>
        <strain evidence="3 4">SMCA</strain>
    </source>
</reference>
<dbReference type="EMBL" id="CP006720">
    <property type="protein sequence ID" value="AHI58705.1"/>
    <property type="molecule type" value="Genomic_DNA"/>
</dbReference>
<proteinExistence type="predicted"/>
<dbReference type="KEGG" id="smia:P344_07040"/>
<sequence length="128" mass="15135">MKPTMNQYQAIINFQENDDYYYAVKTIKIFCRFSCKSKAPNLNNILIFIKNDKNLNNFRPCKRCEPLNPRPATANIIDKFKNYLKNCHTKITLEQCAKALGYNSSYLSRNLAQHRIKFNEYLKNEINN</sequence>
<organism evidence="3 4">
    <name type="scientific">Spiroplasma mirum ATCC 29335</name>
    <dbReference type="NCBI Taxonomy" id="838561"/>
    <lineage>
        <taxon>Bacteria</taxon>
        <taxon>Bacillati</taxon>
        <taxon>Mycoplasmatota</taxon>
        <taxon>Mollicutes</taxon>
        <taxon>Entomoplasmatales</taxon>
        <taxon>Spiroplasmataceae</taxon>
        <taxon>Spiroplasma</taxon>
    </lineage>
</organism>
<dbReference type="GO" id="GO:0008270">
    <property type="term" value="F:zinc ion binding"/>
    <property type="evidence" value="ECO:0007669"/>
    <property type="project" value="InterPro"/>
</dbReference>
<feature type="domain" description="Ada DNA repair metal-binding" evidence="2">
    <location>
        <begin position="17"/>
        <end position="66"/>
    </location>
</feature>
<evidence type="ECO:0000313" key="3">
    <source>
        <dbReference type="EMBL" id="AHI58705.1"/>
    </source>
</evidence>
<dbReference type="InterPro" id="IPR004026">
    <property type="entry name" value="Ada_DNA_repair_Zn-bd"/>
</dbReference>
<dbReference type="STRING" id="838561.P344_07040"/>
<keyword evidence="1" id="KW-0010">Activator</keyword>
<evidence type="ECO:0000259" key="2">
    <source>
        <dbReference type="Pfam" id="PF02805"/>
    </source>
</evidence>
<protein>
    <recommendedName>
        <fullName evidence="2">Ada DNA repair metal-binding domain-containing protein</fullName>
    </recommendedName>
</protein>
<dbReference type="KEGG" id="smir:SMM_1183"/>
<dbReference type="GO" id="GO:0003677">
    <property type="term" value="F:DNA binding"/>
    <property type="evidence" value="ECO:0007669"/>
    <property type="project" value="InterPro"/>
</dbReference>
<dbReference type="eggNOG" id="COG2169">
    <property type="taxonomic scope" value="Bacteria"/>
</dbReference>
<name>W0GMS5_9MOLU</name>
<accession>W0GMS5</accession>
<dbReference type="SUPFAM" id="SSF57884">
    <property type="entry name" value="Ada DNA repair protein, N-terminal domain (N-Ada 10)"/>
    <property type="match status" value="1"/>
</dbReference>
<dbReference type="Proteomes" id="UP000019260">
    <property type="component" value="Chromosome"/>
</dbReference>
<dbReference type="HOGENOM" id="CLU_1958200_0_0_14"/>
<dbReference type="RefSeq" id="WP_025317912.1">
    <property type="nucleotide sequence ID" value="NZ_CP002082.1"/>
</dbReference>
<keyword evidence="4" id="KW-1185">Reference proteome</keyword>
<dbReference type="PATRIC" id="fig|838561.3.peg.1355"/>
<evidence type="ECO:0000313" key="4">
    <source>
        <dbReference type="Proteomes" id="UP000019260"/>
    </source>
</evidence>
<dbReference type="InterPro" id="IPR035451">
    <property type="entry name" value="Ada-like_dom_sf"/>
</dbReference>